<sequence length="77" mass="8087">MGSSAMMSCGSPISARAAATRCCWPILSSVTGLFSKALGRCNLSNSDCALCDKGPSTCCLRNAEKWHGKVTLSNTDR</sequence>
<dbReference type="EMBL" id="CWQJ01000004">
    <property type="protein sequence ID" value="CSB73470.1"/>
    <property type="molecule type" value="Genomic_DNA"/>
</dbReference>
<proteinExistence type="predicted"/>
<evidence type="ECO:0000313" key="2">
    <source>
        <dbReference type="Proteomes" id="UP000046067"/>
    </source>
</evidence>
<protein>
    <submittedName>
        <fullName evidence="1">Protein of uncharacterized function (DUF1602)</fullName>
    </submittedName>
</protein>
<dbReference type="Proteomes" id="UP000046067">
    <property type="component" value="Unassembled WGS sequence"/>
</dbReference>
<gene>
    <name evidence="1" type="ORF">ERS013201_00781</name>
</gene>
<organism evidence="1 2">
    <name type="scientific">Vibrio cholerae</name>
    <dbReference type="NCBI Taxonomy" id="666"/>
    <lineage>
        <taxon>Bacteria</taxon>
        <taxon>Pseudomonadati</taxon>
        <taxon>Pseudomonadota</taxon>
        <taxon>Gammaproteobacteria</taxon>
        <taxon>Vibrionales</taxon>
        <taxon>Vibrionaceae</taxon>
        <taxon>Vibrio</taxon>
    </lineage>
</organism>
<accession>A0A655S1Z5</accession>
<name>A0A655S1Z5_VIBCL</name>
<dbReference type="AlphaFoldDB" id="A0A655S1Z5"/>
<evidence type="ECO:0000313" key="1">
    <source>
        <dbReference type="EMBL" id="CSB73470.1"/>
    </source>
</evidence>
<reference evidence="1 2" key="1">
    <citation type="submission" date="2015-07" db="EMBL/GenBank/DDBJ databases">
        <authorList>
            <consortium name="Pathogen Informatics"/>
        </authorList>
    </citation>
    <scope>NUCLEOTIDE SEQUENCE [LARGE SCALE GENOMIC DNA]</scope>
    <source>
        <strain evidence="1 2">A325</strain>
    </source>
</reference>